<organism evidence="1 2">
    <name type="scientific">Acinetobacter stercoris</name>
    <dbReference type="NCBI Taxonomy" id="2126983"/>
    <lineage>
        <taxon>Bacteria</taxon>
        <taxon>Pseudomonadati</taxon>
        <taxon>Pseudomonadota</taxon>
        <taxon>Gammaproteobacteria</taxon>
        <taxon>Moraxellales</taxon>
        <taxon>Moraxellaceae</taxon>
        <taxon>Acinetobacter</taxon>
    </lineage>
</organism>
<evidence type="ECO:0000313" key="1">
    <source>
        <dbReference type="EMBL" id="SPL72458.1"/>
    </source>
</evidence>
<dbReference type="InParanoid" id="A0A2U3N459"/>
<dbReference type="AlphaFoldDB" id="A0A2U3N459"/>
<gene>
    <name evidence="1" type="ORF">KPC_3636</name>
</gene>
<sequence length="70" mass="8191">MNICIGGDLDGRDIDLNGSQLKASDIEEGKSSKYYKQKYILESDMYFFWIVYGIKFDEATERVEKNLRNK</sequence>
<proteinExistence type="predicted"/>
<keyword evidence="2" id="KW-1185">Reference proteome</keyword>
<accession>A0A2U3N459</accession>
<name>A0A2U3N459_9GAMM</name>
<dbReference type="Proteomes" id="UP000245974">
    <property type="component" value="Unassembled WGS sequence"/>
</dbReference>
<reference evidence="2" key="1">
    <citation type="submission" date="2018-03" db="EMBL/GenBank/DDBJ databases">
        <authorList>
            <person name="Blom J."/>
        </authorList>
    </citation>
    <scope>NUCLEOTIDE SEQUENCE [LARGE SCALE GENOMIC DNA]</scope>
    <source>
        <strain evidence="2">KPC-SM-21</strain>
    </source>
</reference>
<dbReference type="EMBL" id="OOGT01000305">
    <property type="protein sequence ID" value="SPL72458.1"/>
    <property type="molecule type" value="Genomic_DNA"/>
</dbReference>
<protein>
    <submittedName>
        <fullName evidence="1">Uncharacterized protein</fullName>
    </submittedName>
</protein>
<evidence type="ECO:0000313" key="2">
    <source>
        <dbReference type="Proteomes" id="UP000245974"/>
    </source>
</evidence>